<name>A0A8S0Z254_ARCPL</name>
<reference evidence="13 14" key="1">
    <citation type="submission" date="2020-04" db="EMBL/GenBank/DDBJ databases">
        <authorList>
            <person name="Wallbank WR R."/>
            <person name="Pardo Diaz C."/>
            <person name="Kozak K."/>
            <person name="Martin S."/>
            <person name="Jiggins C."/>
            <person name="Moest M."/>
            <person name="Warren A I."/>
            <person name="Byers J.R.P. K."/>
            <person name="Montejo-Kovacevich G."/>
            <person name="Yen C E."/>
        </authorList>
    </citation>
    <scope>NUCLEOTIDE SEQUENCE [LARGE SCALE GENOMIC DNA]</scope>
</reference>
<evidence type="ECO:0000256" key="8">
    <source>
        <dbReference type="ARBA" id="ARBA00022859"/>
    </source>
</evidence>
<keyword evidence="4" id="KW-0929">Antimicrobial</keyword>
<dbReference type="Proteomes" id="UP000494256">
    <property type="component" value="Unassembled WGS sequence"/>
</dbReference>
<evidence type="ECO:0000256" key="1">
    <source>
        <dbReference type="ARBA" id="ARBA00004613"/>
    </source>
</evidence>
<feature type="chain" id="PRO_5035819662" description="Attacin" evidence="10">
    <location>
        <begin position="17"/>
        <end position="241"/>
    </location>
</feature>
<evidence type="ECO:0000256" key="7">
    <source>
        <dbReference type="ARBA" id="ARBA00022729"/>
    </source>
</evidence>
<evidence type="ECO:0000256" key="4">
    <source>
        <dbReference type="ARBA" id="ARBA00022529"/>
    </source>
</evidence>
<dbReference type="AlphaFoldDB" id="A0A8S0Z254"/>
<evidence type="ECO:0000256" key="6">
    <source>
        <dbReference type="ARBA" id="ARBA00022685"/>
    </source>
</evidence>
<dbReference type="Pfam" id="PF03768">
    <property type="entry name" value="Attacin_N"/>
    <property type="match status" value="1"/>
</dbReference>
<dbReference type="GO" id="GO:0042742">
    <property type="term" value="P:defense response to bacterium"/>
    <property type="evidence" value="ECO:0007669"/>
    <property type="project" value="UniProtKB-KW"/>
</dbReference>
<evidence type="ECO:0000313" key="14">
    <source>
        <dbReference type="Proteomes" id="UP000494256"/>
    </source>
</evidence>
<dbReference type="InterPro" id="IPR005521">
    <property type="entry name" value="Attacin_C"/>
</dbReference>
<evidence type="ECO:0008006" key="15">
    <source>
        <dbReference type="Google" id="ProtNLM"/>
    </source>
</evidence>
<dbReference type="OrthoDB" id="264603at2759"/>
<feature type="domain" description="Attacin N-terminal" evidence="11">
    <location>
        <begin position="57"/>
        <end position="120"/>
    </location>
</feature>
<evidence type="ECO:0000313" key="13">
    <source>
        <dbReference type="EMBL" id="CAB3225882.1"/>
    </source>
</evidence>
<protein>
    <recommendedName>
        <fullName evidence="15">Attacin</fullName>
    </recommendedName>
</protein>
<keyword evidence="5" id="KW-0399">Innate immunity</keyword>
<keyword evidence="6" id="KW-0165">Cleavage on pair of basic residues</keyword>
<evidence type="ECO:0000256" key="9">
    <source>
        <dbReference type="ARBA" id="ARBA00023022"/>
    </source>
</evidence>
<evidence type="ECO:0000256" key="3">
    <source>
        <dbReference type="ARBA" id="ARBA00022525"/>
    </source>
</evidence>
<gene>
    <name evidence="13" type="ORF">APLA_LOCUS2464</name>
</gene>
<comment type="similarity">
    <text evidence="2">Belongs to the attacin/sarcotoxin-2 family.</text>
</comment>
<evidence type="ECO:0000259" key="12">
    <source>
        <dbReference type="Pfam" id="PF03769"/>
    </source>
</evidence>
<accession>A0A8S0Z254</accession>
<dbReference type="GO" id="GO:0005576">
    <property type="term" value="C:extracellular region"/>
    <property type="evidence" value="ECO:0007669"/>
    <property type="project" value="UniProtKB-SubCell"/>
</dbReference>
<feature type="domain" description="Attacin C-terminal" evidence="12">
    <location>
        <begin position="122"/>
        <end position="241"/>
    </location>
</feature>
<keyword evidence="7 10" id="KW-0732">Signal</keyword>
<evidence type="ECO:0000256" key="5">
    <source>
        <dbReference type="ARBA" id="ARBA00022588"/>
    </source>
</evidence>
<keyword evidence="9" id="KW-0044">Antibiotic</keyword>
<evidence type="ECO:0000259" key="11">
    <source>
        <dbReference type="Pfam" id="PF03768"/>
    </source>
</evidence>
<evidence type="ECO:0000256" key="10">
    <source>
        <dbReference type="SAM" id="SignalP"/>
    </source>
</evidence>
<organism evidence="13 14">
    <name type="scientific">Arctia plantaginis</name>
    <name type="common">Wood tiger moth</name>
    <name type="synonym">Phalaena plantaginis</name>
    <dbReference type="NCBI Taxonomy" id="874455"/>
    <lineage>
        <taxon>Eukaryota</taxon>
        <taxon>Metazoa</taxon>
        <taxon>Ecdysozoa</taxon>
        <taxon>Arthropoda</taxon>
        <taxon>Hexapoda</taxon>
        <taxon>Insecta</taxon>
        <taxon>Pterygota</taxon>
        <taxon>Neoptera</taxon>
        <taxon>Endopterygota</taxon>
        <taxon>Lepidoptera</taxon>
        <taxon>Glossata</taxon>
        <taxon>Ditrysia</taxon>
        <taxon>Noctuoidea</taxon>
        <taxon>Erebidae</taxon>
        <taxon>Arctiinae</taxon>
        <taxon>Arctia</taxon>
    </lineage>
</organism>
<feature type="signal peptide" evidence="10">
    <location>
        <begin position="1"/>
        <end position="16"/>
    </location>
</feature>
<evidence type="ECO:0000256" key="2">
    <source>
        <dbReference type="ARBA" id="ARBA00007550"/>
    </source>
</evidence>
<comment type="subcellular location">
    <subcellularLocation>
        <location evidence="1">Secreted</location>
    </subcellularLocation>
</comment>
<sequence>MYSALLSILFIATASAVSLNEESRYGLNGYYDSEDIFDPEFPAAWTLDHHRARRQLGSVFFNSDSTSGANMKLPLAGNNKNMLSALGSVGFDANKHLSSASGGLALDNVRGHGLSLTGTHIPNFGNQLTGAGRLNLFHNQNHDLNANAFLTRNMPTIPQVPNFNTVGGSLDYMFKNKVGASLGASRTPFLQRTDYSASGNLNLFRNPSTSLDFNAGVSKSVSPFMKSSWQPNVGLRLSKYF</sequence>
<dbReference type="EMBL" id="CADEBD010000226">
    <property type="protein sequence ID" value="CAB3225882.1"/>
    <property type="molecule type" value="Genomic_DNA"/>
</dbReference>
<dbReference type="Pfam" id="PF03769">
    <property type="entry name" value="Attacin_C"/>
    <property type="match status" value="1"/>
</dbReference>
<keyword evidence="3" id="KW-0964">Secreted</keyword>
<comment type="caution">
    <text evidence="13">The sequence shown here is derived from an EMBL/GenBank/DDBJ whole genome shotgun (WGS) entry which is preliminary data.</text>
</comment>
<proteinExistence type="inferred from homology"/>
<keyword evidence="8" id="KW-0391">Immunity</keyword>
<dbReference type="GO" id="GO:0045087">
    <property type="term" value="P:innate immune response"/>
    <property type="evidence" value="ECO:0007669"/>
    <property type="project" value="UniProtKB-KW"/>
</dbReference>
<dbReference type="InterPro" id="IPR005520">
    <property type="entry name" value="Attacin_N"/>
</dbReference>